<name>A0A1Z5KIK4_FISSO</name>
<gene>
    <name evidence="2" type="ORF">FisN_6Hu040</name>
</gene>
<evidence type="ECO:0000256" key="1">
    <source>
        <dbReference type="SAM" id="MobiDB-lite"/>
    </source>
</evidence>
<evidence type="ECO:0000313" key="3">
    <source>
        <dbReference type="Proteomes" id="UP000198406"/>
    </source>
</evidence>
<dbReference type="Proteomes" id="UP000198406">
    <property type="component" value="Unassembled WGS sequence"/>
</dbReference>
<evidence type="ECO:0000313" key="2">
    <source>
        <dbReference type="EMBL" id="GAX25922.1"/>
    </source>
</evidence>
<reference evidence="2 3" key="1">
    <citation type="journal article" date="2015" name="Plant Cell">
        <title>Oil accumulation by the oleaginous diatom Fistulifera solaris as revealed by the genome and transcriptome.</title>
        <authorList>
            <person name="Tanaka T."/>
            <person name="Maeda Y."/>
            <person name="Veluchamy A."/>
            <person name="Tanaka M."/>
            <person name="Abida H."/>
            <person name="Marechal E."/>
            <person name="Bowler C."/>
            <person name="Muto M."/>
            <person name="Sunaga Y."/>
            <person name="Tanaka M."/>
            <person name="Yoshino T."/>
            <person name="Taniguchi T."/>
            <person name="Fukuda Y."/>
            <person name="Nemoto M."/>
            <person name="Matsumoto M."/>
            <person name="Wong P.S."/>
            <person name="Aburatani S."/>
            <person name="Fujibuchi W."/>
        </authorList>
    </citation>
    <scope>NUCLEOTIDE SEQUENCE [LARGE SCALE GENOMIC DNA]</scope>
    <source>
        <strain evidence="2 3">JPCC DA0580</strain>
    </source>
</reference>
<dbReference type="AlphaFoldDB" id="A0A1Z5KIK4"/>
<dbReference type="InParanoid" id="A0A1Z5KIK4"/>
<feature type="region of interest" description="Disordered" evidence="1">
    <location>
        <begin position="288"/>
        <end position="319"/>
    </location>
</feature>
<sequence>MSTDNAASPSNNNNTDTTTNDVNKETWRTPCINVPARFRSPDGTVQDRTINLMDFMGPDSKYGKVLNTSTCLQPLGMDCIILFPSITDATPESIKHVRSHLVQECAATFRLRAGGLEKDRMRIVFRCIRNHMYKARPVNGKPIRPSMNRTRPMTPEERCHFCFTVSFRNGNWIFSTGTGKGHHCNHPPAPVNPVAEPEVVVVEAPAAAAKRPYITIDDDTRFDHIYEEALKASWARQQKRNARVKFSHMLNKIIELSDQSFPVYSLAHKTIDKLESECIKLAREDPVWKRKHQPKPKEPVQKVPKEKKKPSWLSIHSTLNAPNGQTREITLNSQLAMQIQNAQGTPNIFNQTGAAPNNQL</sequence>
<feature type="compositionally biased region" description="Basic and acidic residues" evidence="1">
    <location>
        <begin position="295"/>
        <end position="304"/>
    </location>
</feature>
<dbReference type="EMBL" id="BDSP01000234">
    <property type="protein sequence ID" value="GAX25922.1"/>
    <property type="molecule type" value="Genomic_DNA"/>
</dbReference>
<organism evidence="2 3">
    <name type="scientific">Fistulifera solaris</name>
    <name type="common">Oleaginous diatom</name>
    <dbReference type="NCBI Taxonomy" id="1519565"/>
    <lineage>
        <taxon>Eukaryota</taxon>
        <taxon>Sar</taxon>
        <taxon>Stramenopiles</taxon>
        <taxon>Ochrophyta</taxon>
        <taxon>Bacillariophyta</taxon>
        <taxon>Bacillariophyceae</taxon>
        <taxon>Bacillariophycidae</taxon>
        <taxon>Naviculales</taxon>
        <taxon>Naviculaceae</taxon>
        <taxon>Fistulifera</taxon>
    </lineage>
</organism>
<comment type="caution">
    <text evidence="2">The sequence shown here is derived from an EMBL/GenBank/DDBJ whole genome shotgun (WGS) entry which is preliminary data.</text>
</comment>
<keyword evidence="3" id="KW-1185">Reference proteome</keyword>
<accession>A0A1Z5KIK4</accession>
<proteinExistence type="predicted"/>
<protein>
    <submittedName>
        <fullName evidence="2">Uncharacterized protein</fullName>
    </submittedName>
</protein>
<feature type="compositionally biased region" description="Low complexity" evidence="1">
    <location>
        <begin position="1"/>
        <end position="21"/>
    </location>
</feature>
<feature type="region of interest" description="Disordered" evidence="1">
    <location>
        <begin position="1"/>
        <end position="26"/>
    </location>
</feature>